<dbReference type="GO" id="GO:0020037">
    <property type="term" value="F:heme binding"/>
    <property type="evidence" value="ECO:0007669"/>
    <property type="project" value="InterPro"/>
</dbReference>
<keyword evidence="1 3" id="KW-0479">Metal-binding</keyword>
<proteinExistence type="predicted"/>
<evidence type="ECO:0000256" key="1">
    <source>
        <dbReference type="ARBA" id="ARBA00022723"/>
    </source>
</evidence>
<dbReference type="GO" id="GO:0009055">
    <property type="term" value="F:electron transfer activity"/>
    <property type="evidence" value="ECO:0007669"/>
    <property type="project" value="InterPro"/>
</dbReference>
<organism evidence="5 6">
    <name type="scientific">Archangium gephyra</name>
    <dbReference type="NCBI Taxonomy" id="48"/>
    <lineage>
        <taxon>Bacteria</taxon>
        <taxon>Pseudomonadati</taxon>
        <taxon>Myxococcota</taxon>
        <taxon>Myxococcia</taxon>
        <taxon>Myxococcales</taxon>
        <taxon>Cystobacterineae</taxon>
        <taxon>Archangiaceae</taxon>
        <taxon>Archangium</taxon>
    </lineage>
</organism>
<sequence>MSVATVGWAKPPAGDVFCTKYPTSPTCVSGRPACSYCHVAPPQRNVFGAAVEAQLAPGASRPLSDGDFAAALPAALAAVEALDSDGDNVSNLVEITKGTLPADHRSFPNDQPCAGGTNPQFKVCQYDVRYVYRKVLLDFCGYSPTYALLKTFDGLADEAAKRAFIDAELDRCLTADFWRGKNGALWKLAHPKIRPVGSLKEGEDQGQIPLADYYDDYALFTYAHTDDHDVREVITADYFVRRIGSNPTQYSKVASLASQRVDEAHRAGNMTSAWTLTYFVMFTALPRNAASQMYRAYLGLDIAKQEGLFSVPNEPRDYDAKGVQQQACAACHATLDPLSYPYRNYNGISLDQYSNRYIPNRLELFFPNEAPTLSQTPEAGMLFGQPVATLKDWARVAADSDAFLVSTTTDYWKLLVGHAPTAEEQEEFVATWRALKSTHNYRVRGLLHDLIRTEAYGAP</sequence>
<comment type="caution">
    <text evidence="5">The sequence shown here is derived from an EMBL/GenBank/DDBJ whole genome shotgun (WGS) entry which is preliminary data.</text>
</comment>
<accession>A0A2W5UDM2</accession>
<dbReference type="InterPro" id="IPR009056">
    <property type="entry name" value="Cyt_c-like_dom"/>
</dbReference>
<keyword evidence="3" id="KW-0349">Heme</keyword>
<protein>
    <recommendedName>
        <fullName evidence="4">Cytochrome c domain-containing protein</fullName>
    </recommendedName>
</protein>
<evidence type="ECO:0000256" key="2">
    <source>
        <dbReference type="ARBA" id="ARBA00023004"/>
    </source>
</evidence>
<dbReference type="GO" id="GO:0046872">
    <property type="term" value="F:metal ion binding"/>
    <property type="evidence" value="ECO:0007669"/>
    <property type="project" value="UniProtKB-KW"/>
</dbReference>
<evidence type="ECO:0000313" key="5">
    <source>
        <dbReference type="EMBL" id="PZR06998.1"/>
    </source>
</evidence>
<name>A0A2W5UDM2_9BACT</name>
<dbReference type="Proteomes" id="UP000249061">
    <property type="component" value="Unassembled WGS sequence"/>
</dbReference>
<keyword evidence="2 3" id="KW-0408">Iron</keyword>
<gene>
    <name evidence="5" type="ORF">DI536_29110</name>
</gene>
<reference evidence="5 6" key="1">
    <citation type="submission" date="2017-08" db="EMBL/GenBank/DDBJ databases">
        <title>Infants hospitalized years apart are colonized by the same room-sourced microbial strains.</title>
        <authorList>
            <person name="Brooks B."/>
            <person name="Olm M.R."/>
            <person name="Firek B.A."/>
            <person name="Baker R."/>
            <person name="Thomas B.C."/>
            <person name="Morowitz M.J."/>
            <person name="Banfield J.F."/>
        </authorList>
    </citation>
    <scope>NUCLEOTIDE SEQUENCE [LARGE SCALE GENOMIC DNA]</scope>
    <source>
        <strain evidence="5">S2_003_000_R2_14</strain>
    </source>
</reference>
<dbReference type="PROSITE" id="PS51007">
    <property type="entry name" value="CYTC"/>
    <property type="match status" value="1"/>
</dbReference>
<dbReference type="EMBL" id="QFQP01000035">
    <property type="protein sequence ID" value="PZR06998.1"/>
    <property type="molecule type" value="Genomic_DNA"/>
</dbReference>
<feature type="domain" description="Cytochrome c" evidence="4">
    <location>
        <begin position="300"/>
        <end position="398"/>
    </location>
</feature>
<evidence type="ECO:0000313" key="6">
    <source>
        <dbReference type="Proteomes" id="UP000249061"/>
    </source>
</evidence>
<evidence type="ECO:0000256" key="3">
    <source>
        <dbReference type="PROSITE-ProRule" id="PRU00433"/>
    </source>
</evidence>
<dbReference type="AlphaFoldDB" id="A0A2W5UDM2"/>
<evidence type="ECO:0000259" key="4">
    <source>
        <dbReference type="PROSITE" id="PS51007"/>
    </source>
</evidence>